<evidence type="ECO:0000313" key="3">
    <source>
        <dbReference type="Proteomes" id="UP000635477"/>
    </source>
</evidence>
<evidence type="ECO:0000256" key="1">
    <source>
        <dbReference type="SAM" id="MobiDB-lite"/>
    </source>
</evidence>
<reference evidence="2" key="2">
    <citation type="submission" date="2020-05" db="EMBL/GenBank/DDBJ databases">
        <authorList>
            <person name="Kim H.-S."/>
            <person name="Proctor R.H."/>
            <person name="Brown D.W."/>
        </authorList>
    </citation>
    <scope>NUCLEOTIDE SEQUENCE</scope>
    <source>
        <strain evidence="2">NRRL 22465</strain>
    </source>
</reference>
<dbReference type="Proteomes" id="UP000635477">
    <property type="component" value="Unassembled WGS sequence"/>
</dbReference>
<accession>A0A8H4UFH4</accession>
<reference evidence="2" key="1">
    <citation type="journal article" date="2020" name="BMC Genomics">
        <title>Correction to: Identification and distribution of gene clusters required for synthesis of sphingolipid metabolism inhibitors in diverse species of the filamentous fungus Fusarium.</title>
        <authorList>
            <person name="Kim H.S."/>
            <person name="Lohmar J.M."/>
            <person name="Busman M."/>
            <person name="Brown D.W."/>
            <person name="Naumann T.A."/>
            <person name="Divon H.H."/>
            <person name="Lysoe E."/>
            <person name="Uhlig S."/>
            <person name="Proctor R.H."/>
        </authorList>
    </citation>
    <scope>NUCLEOTIDE SEQUENCE</scope>
    <source>
        <strain evidence="2">NRRL 22465</strain>
    </source>
</reference>
<sequence length="153" mass="18091">MRKLRLSTAPIAFWYHNTAGPHAGGRVPRNLVTARFYQNLETWKERLSRRFERENKKAPTITIGMMPLSCRCPGVAQRMANNLRKWQKMEERKSRRREAAKWNKTWAEIRRKKASGQKKQLAKNRAEMRRHKSEEARLNKQVTQQARHAGRGN</sequence>
<evidence type="ECO:0000313" key="2">
    <source>
        <dbReference type="EMBL" id="KAF4975466.1"/>
    </source>
</evidence>
<keyword evidence="3" id="KW-1185">Reference proteome</keyword>
<feature type="region of interest" description="Disordered" evidence="1">
    <location>
        <begin position="87"/>
        <end position="153"/>
    </location>
</feature>
<dbReference type="EMBL" id="JABEYC010000638">
    <property type="protein sequence ID" value="KAF4975466.1"/>
    <property type="molecule type" value="Genomic_DNA"/>
</dbReference>
<dbReference type="AlphaFoldDB" id="A0A8H4UFH4"/>
<protein>
    <submittedName>
        <fullName evidence="2">Uncharacterized protein</fullName>
    </submittedName>
</protein>
<name>A0A8H4UFH4_9HYPO</name>
<feature type="compositionally biased region" description="Basic and acidic residues" evidence="1">
    <location>
        <begin position="87"/>
        <end position="101"/>
    </location>
</feature>
<gene>
    <name evidence="2" type="ORF">FZEAL_7745</name>
</gene>
<feature type="compositionally biased region" description="Basic and acidic residues" evidence="1">
    <location>
        <begin position="124"/>
        <end position="138"/>
    </location>
</feature>
<feature type="compositionally biased region" description="Basic residues" evidence="1">
    <location>
        <begin position="110"/>
        <end position="122"/>
    </location>
</feature>
<proteinExistence type="predicted"/>
<organism evidence="2 3">
    <name type="scientific">Fusarium zealandicum</name>
    <dbReference type="NCBI Taxonomy" id="1053134"/>
    <lineage>
        <taxon>Eukaryota</taxon>
        <taxon>Fungi</taxon>
        <taxon>Dikarya</taxon>
        <taxon>Ascomycota</taxon>
        <taxon>Pezizomycotina</taxon>
        <taxon>Sordariomycetes</taxon>
        <taxon>Hypocreomycetidae</taxon>
        <taxon>Hypocreales</taxon>
        <taxon>Nectriaceae</taxon>
        <taxon>Fusarium</taxon>
        <taxon>Fusarium staphyleae species complex</taxon>
    </lineage>
</organism>
<comment type="caution">
    <text evidence="2">The sequence shown here is derived from an EMBL/GenBank/DDBJ whole genome shotgun (WGS) entry which is preliminary data.</text>
</comment>